<proteinExistence type="predicted"/>
<name>A0A3P7LBX1_STRVU</name>
<dbReference type="Proteomes" id="UP000270094">
    <property type="component" value="Unassembled WGS sequence"/>
</dbReference>
<accession>A0A3P7LBX1</accession>
<keyword evidence="2" id="KW-1185">Reference proteome</keyword>
<evidence type="ECO:0000313" key="2">
    <source>
        <dbReference type="Proteomes" id="UP000270094"/>
    </source>
</evidence>
<organism evidence="1 2">
    <name type="scientific">Strongylus vulgaris</name>
    <name type="common">Blood worm</name>
    <dbReference type="NCBI Taxonomy" id="40348"/>
    <lineage>
        <taxon>Eukaryota</taxon>
        <taxon>Metazoa</taxon>
        <taxon>Ecdysozoa</taxon>
        <taxon>Nematoda</taxon>
        <taxon>Chromadorea</taxon>
        <taxon>Rhabditida</taxon>
        <taxon>Rhabditina</taxon>
        <taxon>Rhabditomorpha</taxon>
        <taxon>Strongyloidea</taxon>
        <taxon>Strongylidae</taxon>
        <taxon>Strongylus</taxon>
    </lineage>
</organism>
<protein>
    <submittedName>
        <fullName evidence="1">Uncharacterized protein</fullName>
    </submittedName>
</protein>
<gene>
    <name evidence="1" type="ORF">SVUK_LOCUS15233</name>
</gene>
<dbReference type="EMBL" id="UYYB01107837">
    <property type="protein sequence ID" value="VDM80235.1"/>
    <property type="molecule type" value="Genomic_DNA"/>
</dbReference>
<dbReference type="AlphaFoldDB" id="A0A3P7LBX1"/>
<evidence type="ECO:0000313" key="1">
    <source>
        <dbReference type="EMBL" id="VDM80235.1"/>
    </source>
</evidence>
<sequence>MQGVTRKRCELMEMLQDEMLEAAKKRGTR</sequence>
<reference evidence="1 2" key="1">
    <citation type="submission" date="2018-11" db="EMBL/GenBank/DDBJ databases">
        <authorList>
            <consortium name="Pathogen Informatics"/>
        </authorList>
    </citation>
    <scope>NUCLEOTIDE SEQUENCE [LARGE SCALE GENOMIC DNA]</scope>
</reference>